<dbReference type="Pfam" id="PF13376">
    <property type="entry name" value="OmdA"/>
    <property type="match status" value="1"/>
</dbReference>
<dbReference type="Proteomes" id="UP001236507">
    <property type="component" value="Unassembled WGS sequence"/>
</dbReference>
<organism evidence="1 2">
    <name type="scientific">Flectobacillus roseus</name>
    <dbReference type="NCBI Taxonomy" id="502259"/>
    <lineage>
        <taxon>Bacteria</taxon>
        <taxon>Pseudomonadati</taxon>
        <taxon>Bacteroidota</taxon>
        <taxon>Cytophagia</taxon>
        <taxon>Cytophagales</taxon>
        <taxon>Flectobacillaceae</taxon>
        <taxon>Flectobacillus</taxon>
    </lineage>
</organism>
<name>A0ABT6Y2J2_9BACT</name>
<comment type="caution">
    <text evidence="1">The sequence shown here is derived from an EMBL/GenBank/DDBJ whole genome shotgun (WGS) entry which is preliminary data.</text>
</comment>
<reference evidence="1 2" key="1">
    <citation type="submission" date="2023-05" db="EMBL/GenBank/DDBJ databases">
        <title>Novel species of genus Flectobacillus isolated from stream in China.</title>
        <authorList>
            <person name="Lu H."/>
        </authorList>
    </citation>
    <scope>NUCLEOTIDE SEQUENCE [LARGE SCALE GENOMIC DNA]</scope>
    <source>
        <strain evidence="1 2">KCTC 42575</strain>
    </source>
</reference>
<accession>A0ABT6Y2J2</accession>
<sequence>MKVTFPPIRFQSEVGRNNPLKVYYLSVPPDVVQALGGKMGIRFLCTIKNITWQAGLVALGEGWAYINLSTKRMKEAGLSLGSSIEVKLEPDQSEYGATIPEELQAVFDTDPEGYARFQGLTKGMQRYIIHHADGVKSPQLRIERALMMIENLKKLPLGKEEFRRILGKHD</sequence>
<dbReference type="InterPro" id="IPR015018">
    <property type="entry name" value="DUF1905"/>
</dbReference>
<evidence type="ECO:0000313" key="2">
    <source>
        <dbReference type="Proteomes" id="UP001236507"/>
    </source>
</evidence>
<gene>
    <name evidence="1" type="ORF">QM524_00970</name>
</gene>
<dbReference type="EMBL" id="JASHIF010000002">
    <property type="protein sequence ID" value="MDI9857766.1"/>
    <property type="molecule type" value="Genomic_DNA"/>
</dbReference>
<proteinExistence type="predicted"/>
<dbReference type="SUPFAM" id="SSF141694">
    <property type="entry name" value="AF2212/PG0164-like"/>
    <property type="match status" value="1"/>
</dbReference>
<dbReference type="RefSeq" id="WP_283343079.1">
    <property type="nucleotide sequence ID" value="NZ_JASHIF010000002.1"/>
</dbReference>
<dbReference type="Pfam" id="PF08922">
    <property type="entry name" value="DUF1905"/>
    <property type="match status" value="1"/>
</dbReference>
<dbReference type="Gene3D" id="2.40.30.100">
    <property type="entry name" value="AF2212/PG0164-like"/>
    <property type="match status" value="1"/>
</dbReference>
<evidence type="ECO:0000313" key="1">
    <source>
        <dbReference type="EMBL" id="MDI9857766.1"/>
    </source>
</evidence>
<dbReference type="InterPro" id="IPR037079">
    <property type="entry name" value="AF2212/PG0164-like_sf"/>
</dbReference>
<protein>
    <submittedName>
        <fullName evidence="1">YdeI/OmpD-associated family protein</fullName>
    </submittedName>
</protein>
<keyword evidence="2" id="KW-1185">Reference proteome</keyword>